<dbReference type="OrthoDB" id="10248867at2759"/>
<keyword evidence="1" id="KW-0489">Methyltransferase</keyword>
<sequence length="199" mass="22647">MENSAKAEEHEKIFHKDVQTSLDSETESFIIDENTTSPGTDLSAKATTCGQVNTPKKRKMEFEDDLVKESSSCGEGTPPKKRKLDVEIAPEEKGSGDDEGISRRRRIETDGFPKDEPTGEGTQKRRKIELEDVPEKQKLLNFVPFLYFQNLEEGHSSAVAAHYNELQEVGLEKRSQSRIFYLRNFNNWMKSVLIGVFVF</sequence>
<feature type="region of interest" description="Disordered" evidence="4">
    <location>
        <begin position="56"/>
        <end position="125"/>
    </location>
</feature>
<dbReference type="InterPro" id="IPR029063">
    <property type="entry name" value="SAM-dependent_MTases_sf"/>
</dbReference>
<evidence type="ECO:0000259" key="5">
    <source>
        <dbReference type="Pfam" id="PF03291"/>
    </source>
</evidence>
<protein>
    <submittedName>
        <fullName evidence="6">RNMT</fullName>
    </submittedName>
</protein>
<evidence type="ECO:0000256" key="1">
    <source>
        <dbReference type="ARBA" id="ARBA00022603"/>
    </source>
</evidence>
<evidence type="ECO:0000313" key="7">
    <source>
        <dbReference type="Proteomes" id="UP000242450"/>
    </source>
</evidence>
<evidence type="ECO:0000313" key="6">
    <source>
        <dbReference type="EMBL" id="OWK01557.1"/>
    </source>
</evidence>
<accession>A0A212C6E0</accession>
<feature type="region of interest" description="Disordered" evidence="4">
    <location>
        <begin position="32"/>
        <end position="51"/>
    </location>
</feature>
<dbReference type="EMBL" id="MKHE01000027">
    <property type="protein sequence ID" value="OWK01557.1"/>
    <property type="molecule type" value="Genomic_DNA"/>
</dbReference>
<comment type="caution">
    <text evidence="6">The sequence shown here is derived from an EMBL/GenBank/DDBJ whole genome shotgun (WGS) entry which is preliminary data.</text>
</comment>
<proteinExistence type="predicted"/>
<feature type="compositionally biased region" description="Polar residues" evidence="4">
    <location>
        <begin position="33"/>
        <end position="51"/>
    </location>
</feature>
<gene>
    <name evidence="6" type="ORF">Celaphus_00017745</name>
</gene>
<keyword evidence="7" id="KW-1185">Reference proteome</keyword>
<feature type="compositionally biased region" description="Basic and acidic residues" evidence="4">
    <location>
        <begin position="1"/>
        <end position="18"/>
    </location>
</feature>
<dbReference type="Pfam" id="PF03291">
    <property type="entry name" value="mRNA_G-N7_MeTrfase"/>
    <property type="match status" value="1"/>
</dbReference>
<keyword evidence="2" id="KW-0808">Transferase</keyword>
<feature type="region of interest" description="Disordered" evidence="4">
    <location>
        <begin position="1"/>
        <end position="22"/>
    </location>
</feature>
<feature type="compositionally biased region" description="Basic and acidic residues" evidence="4">
    <location>
        <begin position="84"/>
        <end position="117"/>
    </location>
</feature>
<dbReference type="Proteomes" id="UP000242450">
    <property type="component" value="Chromosome 27"/>
</dbReference>
<dbReference type="GO" id="GO:0004482">
    <property type="term" value="F:mRNA 5'-cap (guanine-N7-)-methyltransferase activity"/>
    <property type="evidence" value="ECO:0007669"/>
    <property type="project" value="UniProtKB-EC"/>
</dbReference>
<organism evidence="6 7">
    <name type="scientific">Cervus elaphus hippelaphus</name>
    <name type="common">European red deer</name>
    <dbReference type="NCBI Taxonomy" id="46360"/>
    <lineage>
        <taxon>Eukaryota</taxon>
        <taxon>Metazoa</taxon>
        <taxon>Chordata</taxon>
        <taxon>Craniata</taxon>
        <taxon>Vertebrata</taxon>
        <taxon>Euteleostomi</taxon>
        <taxon>Mammalia</taxon>
        <taxon>Eutheria</taxon>
        <taxon>Laurasiatheria</taxon>
        <taxon>Artiodactyla</taxon>
        <taxon>Ruminantia</taxon>
        <taxon>Pecora</taxon>
        <taxon>Cervidae</taxon>
        <taxon>Cervinae</taxon>
        <taxon>Cervus</taxon>
    </lineage>
</organism>
<evidence type="ECO:0000256" key="4">
    <source>
        <dbReference type="SAM" id="MobiDB-lite"/>
    </source>
</evidence>
<dbReference type="AlphaFoldDB" id="A0A212C6E0"/>
<dbReference type="Gene3D" id="3.40.50.150">
    <property type="entry name" value="Vaccinia Virus protein VP39"/>
    <property type="match status" value="1"/>
</dbReference>
<evidence type="ECO:0000256" key="3">
    <source>
        <dbReference type="ARBA" id="ARBA00044712"/>
    </source>
</evidence>
<feature type="domain" description="MRNA cap 0 methyltransferase" evidence="5">
    <location>
        <begin position="149"/>
        <end position="198"/>
    </location>
</feature>
<evidence type="ECO:0000256" key="2">
    <source>
        <dbReference type="ARBA" id="ARBA00022679"/>
    </source>
</evidence>
<dbReference type="InterPro" id="IPR004971">
    <property type="entry name" value="mRNA_G-N7_MeTrfase_dom"/>
</dbReference>
<comment type="catalytic activity">
    <reaction evidence="3">
        <text>a 5'-end (5'-triphosphoguanosine)-ribonucleoside in mRNA + S-adenosyl-L-methionine = a 5'-end (N(7)-methyl 5'-triphosphoguanosine)-ribonucleoside in mRNA + S-adenosyl-L-homocysteine</text>
        <dbReference type="Rhea" id="RHEA:67008"/>
        <dbReference type="Rhea" id="RHEA-COMP:17166"/>
        <dbReference type="Rhea" id="RHEA-COMP:17167"/>
        <dbReference type="ChEBI" id="CHEBI:57856"/>
        <dbReference type="ChEBI" id="CHEBI:59789"/>
        <dbReference type="ChEBI" id="CHEBI:156461"/>
        <dbReference type="ChEBI" id="CHEBI:167617"/>
        <dbReference type="EC" id="2.1.1.56"/>
    </reaction>
</comment>
<name>A0A212C6E0_CEREH</name>
<reference evidence="6 7" key="1">
    <citation type="journal article" date="2018" name="Mol. Genet. Genomics">
        <title>The red deer Cervus elaphus genome CerEla1.0: sequencing, annotating, genes, and chromosomes.</title>
        <authorList>
            <person name="Bana N.A."/>
            <person name="Nyiri A."/>
            <person name="Nagy J."/>
            <person name="Frank K."/>
            <person name="Nagy T."/>
            <person name="Steger V."/>
            <person name="Schiller M."/>
            <person name="Lakatos P."/>
            <person name="Sugar L."/>
            <person name="Horn P."/>
            <person name="Barta E."/>
            <person name="Orosz L."/>
        </authorList>
    </citation>
    <scope>NUCLEOTIDE SEQUENCE [LARGE SCALE GENOMIC DNA]</scope>
    <source>
        <strain evidence="6">Hungarian</strain>
    </source>
</reference>